<keyword evidence="1" id="KW-1133">Transmembrane helix</keyword>
<keyword evidence="3" id="KW-1185">Reference proteome</keyword>
<keyword evidence="1" id="KW-0812">Transmembrane</keyword>
<organism evidence="2 3">
    <name type="scientific">Mycolicibacterium austroafricanum</name>
    <name type="common">Mycobacterium austroafricanum</name>
    <dbReference type="NCBI Taxonomy" id="39687"/>
    <lineage>
        <taxon>Bacteria</taxon>
        <taxon>Bacillati</taxon>
        <taxon>Actinomycetota</taxon>
        <taxon>Actinomycetes</taxon>
        <taxon>Mycobacteriales</taxon>
        <taxon>Mycobacteriaceae</taxon>
        <taxon>Mycolicibacterium</taxon>
    </lineage>
</organism>
<keyword evidence="1" id="KW-0472">Membrane</keyword>
<reference evidence="2" key="1">
    <citation type="submission" date="2023-07" db="EMBL/GenBank/DDBJ databases">
        <title>Degradation of tert-butanol by M. austroafricanum TBA100.</title>
        <authorList>
            <person name="Helbich S."/>
            <person name="Vainshtein Y."/>
        </authorList>
    </citation>
    <scope>NUCLEOTIDE SEQUENCE</scope>
    <source>
        <strain evidence="2">TBA100</strain>
    </source>
</reference>
<comment type="caution">
    <text evidence="2">The sequence shown here is derived from an EMBL/GenBank/DDBJ whole genome shotgun (WGS) entry which is preliminary data.</text>
</comment>
<dbReference type="Gene3D" id="1.20.144.10">
    <property type="entry name" value="Phosphatidic acid phosphatase type 2/haloperoxidase"/>
    <property type="match status" value="1"/>
</dbReference>
<feature type="transmembrane region" description="Helical" evidence="1">
    <location>
        <begin position="135"/>
        <end position="156"/>
    </location>
</feature>
<evidence type="ECO:0000313" key="2">
    <source>
        <dbReference type="EMBL" id="MDN4517558.1"/>
    </source>
</evidence>
<name>A0ABT8H9W2_MYCAO</name>
<feature type="transmembrane region" description="Helical" evidence="1">
    <location>
        <begin position="31"/>
        <end position="53"/>
    </location>
</feature>
<evidence type="ECO:0000256" key="1">
    <source>
        <dbReference type="SAM" id="Phobius"/>
    </source>
</evidence>
<evidence type="ECO:0000313" key="3">
    <source>
        <dbReference type="Proteomes" id="UP001172687"/>
    </source>
</evidence>
<dbReference type="SUPFAM" id="SSF48317">
    <property type="entry name" value="Acid phosphatase/Vanadium-dependent haloperoxidase"/>
    <property type="match status" value="1"/>
</dbReference>
<protein>
    <submittedName>
        <fullName evidence="2">PA-phosphatase</fullName>
    </submittedName>
</protein>
<feature type="transmembrane region" description="Helical" evidence="1">
    <location>
        <begin position="98"/>
        <end position="129"/>
    </location>
</feature>
<dbReference type="EMBL" id="JAUHTC010000030">
    <property type="protein sequence ID" value="MDN4517558.1"/>
    <property type="molecule type" value="Genomic_DNA"/>
</dbReference>
<proteinExistence type="predicted"/>
<dbReference type="Proteomes" id="UP001172687">
    <property type="component" value="Unassembled WGS sequence"/>
</dbReference>
<sequence>MLLGLAVGKGSTPVDDWFQELGMRHPDLGRLLVFTDSRVVVAAYVAVVVAALIRRRWRLAAISAVTPVVAVAAARFGKRAFGRLKDGEVCFPSGHTTVTVVVLAMAVLLLGVAVWAVVGAAVITILAVVGQAVSYHYFTDAIGALLLGSALVCAAVSAAKVDRRQHGCELDHKNR</sequence>
<dbReference type="RefSeq" id="WP_234935423.1">
    <property type="nucleotide sequence ID" value="NZ_CP070380.1"/>
</dbReference>
<dbReference type="InterPro" id="IPR036938">
    <property type="entry name" value="PAP2/HPO_sf"/>
</dbReference>
<accession>A0ABT8H9W2</accession>
<gene>
    <name evidence="2" type="ORF">QYF68_06915</name>
</gene>